<organism evidence="1 3">
    <name type="scientific">Medicago truncatula</name>
    <name type="common">Barrel medic</name>
    <name type="synonym">Medicago tribuloides</name>
    <dbReference type="NCBI Taxonomy" id="3880"/>
    <lineage>
        <taxon>Eukaryota</taxon>
        <taxon>Viridiplantae</taxon>
        <taxon>Streptophyta</taxon>
        <taxon>Embryophyta</taxon>
        <taxon>Tracheophyta</taxon>
        <taxon>Spermatophyta</taxon>
        <taxon>Magnoliopsida</taxon>
        <taxon>eudicotyledons</taxon>
        <taxon>Gunneridae</taxon>
        <taxon>Pentapetalae</taxon>
        <taxon>rosids</taxon>
        <taxon>fabids</taxon>
        <taxon>Fabales</taxon>
        <taxon>Fabaceae</taxon>
        <taxon>Papilionoideae</taxon>
        <taxon>50 kb inversion clade</taxon>
        <taxon>NPAAA clade</taxon>
        <taxon>Hologalegina</taxon>
        <taxon>IRL clade</taxon>
        <taxon>Trifolieae</taxon>
        <taxon>Medicago</taxon>
    </lineage>
</organism>
<proteinExistence type="predicted"/>
<gene>
    <name evidence="1" type="ordered locus">MTR_5g027140</name>
</gene>
<sequence length="72" mass="8158">MLAIHFRECICIRVVGWLREDHVVLKENISNMAKEKWKVLDLRAPSRVHMSLAKNILANVVGALSTKKSCEG</sequence>
<protein>
    <submittedName>
        <fullName evidence="1 2">Uncharacterized protein</fullName>
    </submittedName>
</protein>
<evidence type="ECO:0000313" key="3">
    <source>
        <dbReference type="Proteomes" id="UP000002051"/>
    </source>
</evidence>
<dbReference type="AlphaFoldDB" id="G7K850"/>
<dbReference type="HOGENOM" id="CLU_2726004_0_0_1"/>
<dbReference type="EnsemblPlants" id="AES95590">
    <property type="protein sequence ID" value="AES95590"/>
    <property type="gene ID" value="MTR_5g027140"/>
</dbReference>
<evidence type="ECO:0000313" key="1">
    <source>
        <dbReference type="EMBL" id="AES95590.1"/>
    </source>
</evidence>
<name>G7K850_MEDTR</name>
<dbReference type="PaxDb" id="3880-AES95590"/>
<dbReference type="Proteomes" id="UP000002051">
    <property type="component" value="Chromosome 5"/>
</dbReference>
<accession>G7K850</accession>
<reference evidence="1 3" key="2">
    <citation type="journal article" date="2014" name="BMC Genomics">
        <title>An improved genome release (version Mt4.0) for the model legume Medicago truncatula.</title>
        <authorList>
            <person name="Tang H."/>
            <person name="Krishnakumar V."/>
            <person name="Bidwell S."/>
            <person name="Rosen B."/>
            <person name="Chan A."/>
            <person name="Zhou S."/>
            <person name="Gentzbittel L."/>
            <person name="Childs K.L."/>
            <person name="Yandell M."/>
            <person name="Gundlach H."/>
            <person name="Mayer K.F."/>
            <person name="Schwartz D.C."/>
            <person name="Town C.D."/>
        </authorList>
    </citation>
    <scope>GENOME REANNOTATION</scope>
    <source>
        <strain evidence="2 3">cv. Jemalong A17</strain>
    </source>
</reference>
<keyword evidence="3" id="KW-1185">Reference proteome</keyword>
<reference evidence="1 3" key="1">
    <citation type="journal article" date="2011" name="Nature">
        <title>The Medicago genome provides insight into the evolution of rhizobial symbioses.</title>
        <authorList>
            <person name="Young N.D."/>
            <person name="Debelle F."/>
            <person name="Oldroyd G.E."/>
            <person name="Geurts R."/>
            <person name="Cannon S.B."/>
            <person name="Udvardi M.K."/>
            <person name="Benedito V.A."/>
            <person name="Mayer K.F."/>
            <person name="Gouzy J."/>
            <person name="Schoof H."/>
            <person name="Van de Peer Y."/>
            <person name="Proost S."/>
            <person name="Cook D.R."/>
            <person name="Meyers B.C."/>
            <person name="Spannagl M."/>
            <person name="Cheung F."/>
            <person name="De Mita S."/>
            <person name="Krishnakumar V."/>
            <person name="Gundlach H."/>
            <person name="Zhou S."/>
            <person name="Mudge J."/>
            <person name="Bharti A.K."/>
            <person name="Murray J.D."/>
            <person name="Naoumkina M.A."/>
            <person name="Rosen B."/>
            <person name="Silverstein K.A."/>
            <person name="Tang H."/>
            <person name="Rombauts S."/>
            <person name="Zhao P.X."/>
            <person name="Zhou P."/>
            <person name="Barbe V."/>
            <person name="Bardou P."/>
            <person name="Bechner M."/>
            <person name="Bellec A."/>
            <person name="Berger A."/>
            <person name="Berges H."/>
            <person name="Bidwell S."/>
            <person name="Bisseling T."/>
            <person name="Choisne N."/>
            <person name="Couloux A."/>
            <person name="Denny R."/>
            <person name="Deshpande S."/>
            <person name="Dai X."/>
            <person name="Doyle J.J."/>
            <person name="Dudez A.M."/>
            <person name="Farmer A.D."/>
            <person name="Fouteau S."/>
            <person name="Franken C."/>
            <person name="Gibelin C."/>
            <person name="Gish J."/>
            <person name="Goldstein S."/>
            <person name="Gonzalez A.J."/>
            <person name="Green P.J."/>
            <person name="Hallab A."/>
            <person name="Hartog M."/>
            <person name="Hua A."/>
            <person name="Humphray S.J."/>
            <person name="Jeong D.H."/>
            <person name="Jing Y."/>
            <person name="Jocker A."/>
            <person name="Kenton S.M."/>
            <person name="Kim D.J."/>
            <person name="Klee K."/>
            <person name="Lai H."/>
            <person name="Lang C."/>
            <person name="Lin S."/>
            <person name="Macmil S.L."/>
            <person name="Magdelenat G."/>
            <person name="Matthews L."/>
            <person name="McCorrison J."/>
            <person name="Monaghan E.L."/>
            <person name="Mun J.H."/>
            <person name="Najar F.Z."/>
            <person name="Nicholson C."/>
            <person name="Noirot C."/>
            <person name="O'Bleness M."/>
            <person name="Paule C.R."/>
            <person name="Poulain J."/>
            <person name="Prion F."/>
            <person name="Qin B."/>
            <person name="Qu C."/>
            <person name="Retzel E.F."/>
            <person name="Riddle C."/>
            <person name="Sallet E."/>
            <person name="Samain S."/>
            <person name="Samson N."/>
            <person name="Sanders I."/>
            <person name="Saurat O."/>
            <person name="Scarpelli C."/>
            <person name="Schiex T."/>
            <person name="Segurens B."/>
            <person name="Severin A.J."/>
            <person name="Sherrier D.J."/>
            <person name="Shi R."/>
            <person name="Sims S."/>
            <person name="Singer S.R."/>
            <person name="Sinharoy S."/>
            <person name="Sterck L."/>
            <person name="Viollet A."/>
            <person name="Wang B.B."/>
            <person name="Wang K."/>
            <person name="Wang M."/>
            <person name="Wang X."/>
            <person name="Warfsmann J."/>
            <person name="Weissenbach J."/>
            <person name="White D.D."/>
            <person name="White J.D."/>
            <person name="Wiley G.B."/>
            <person name="Wincker P."/>
            <person name="Xing Y."/>
            <person name="Yang L."/>
            <person name="Yao Z."/>
            <person name="Ying F."/>
            <person name="Zhai J."/>
            <person name="Zhou L."/>
            <person name="Zuber A."/>
            <person name="Denarie J."/>
            <person name="Dixon R.A."/>
            <person name="May G.D."/>
            <person name="Schwartz D.C."/>
            <person name="Rogers J."/>
            <person name="Quetier F."/>
            <person name="Town C.D."/>
            <person name="Roe B.A."/>
        </authorList>
    </citation>
    <scope>NUCLEOTIDE SEQUENCE [LARGE SCALE GENOMIC DNA]</scope>
    <source>
        <strain evidence="1">A17</strain>
        <strain evidence="2 3">cv. Jemalong A17</strain>
    </source>
</reference>
<dbReference type="EMBL" id="CM001221">
    <property type="protein sequence ID" value="AES95590.1"/>
    <property type="molecule type" value="Genomic_DNA"/>
</dbReference>
<reference evidence="2" key="3">
    <citation type="submission" date="2015-04" db="UniProtKB">
        <authorList>
            <consortium name="EnsemblPlants"/>
        </authorList>
    </citation>
    <scope>IDENTIFICATION</scope>
    <source>
        <strain evidence="2">cv. Jemalong A17</strain>
    </source>
</reference>
<evidence type="ECO:0000313" key="2">
    <source>
        <dbReference type="EnsemblPlants" id="AES95590"/>
    </source>
</evidence>